<evidence type="ECO:0000256" key="3">
    <source>
        <dbReference type="ARBA" id="ARBA00022692"/>
    </source>
</evidence>
<dbReference type="Gene3D" id="2.40.128.260">
    <property type="entry name" value="Type IV secretion system, VirB10/TraB/TrbI"/>
    <property type="match status" value="1"/>
</dbReference>
<reference evidence="7 8" key="1">
    <citation type="submission" date="2019-03" db="EMBL/GenBank/DDBJ databases">
        <title>Genomic Encyclopedia of Type Strains, Phase IV (KMG-V): Genome sequencing to study the core and pangenomes of soil and plant-associated prokaryotes.</title>
        <authorList>
            <person name="Whitman W."/>
        </authorList>
    </citation>
    <scope>NUCLEOTIDE SEQUENCE [LARGE SCALE GENOMIC DNA]</scope>
    <source>
        <strain evidence="7 8">23C40</strain>
    </source>
</reference>
<dbReference type="AlphaFoldDB" id="A0A4R2BMW9"/>
<feature type="transmembrane region" description="Helical" evidence="6">
    <location>
        <begin position="27"/>
        <end position="47"/>
    </location>
</feature>
<dbReference type="RefSeq" id="WP_097607853.1">
    <property type="nucleotide sequence ID" value="NZ_SLVU01000012.1"/>
</dbReference>
<comment type="similarity">
    <text evidence="2">Belongs to the TrbI/VirB10 family.</text>
</comment>
<proteinExistence type="inferred from homology"/>
<dbReference type="CDD" id="cd16429">
    <property type="entry name" value="VirB10"/>
    <property type="match status" value="1"/>
</dbReference>
<protein>
    <submittedName>
        <fullName evidence="7">Type IV secretion system protein VirB10</fullName>
    </submittedName>
</protein>
<gene>
    <name evidence="7" type="ORF">EV184_11232</name>
</gene>
<organism evidence="7 8">
    <name type="scientific">Sinorhizobium americanum</name>
    <dbReference type="NCBI Taxonomy" id="194963"/>
    <lineage>
        <taxon>Bacteria</taxon>
        <taxon>Pseudomonadati</taxon>
        <taxon>Pseudomonadota</taxon>
        <taxon>Alphaproteobacteria</taxon>
        <taxon>Hyphomicrobiales</taxon>
        <taxon>Rhizobiaceae</taxon>
        <taxon>Sinorhizobium/Ensifer group</taxon>
        <taxon>Sinorhizobium</taxon>
    </lineage>
</organism>
<accession>A0A4R2BMW9</accession>
<keyword evidence="3 6" id="KW-0812">Transmembrane</keyword>
<dbReference type="EMBL" id="SLVU01000012">
    <property type="protein sequence ID" value="TCN28651.1"/>
    <property type="molecule type" value="Genomic_DNA"/>
</dbReference>
<evidence type="ECO:0000256" key="2">
    <source>
        <dbReference type="ARBA" id="ARBA00010265"/>
    </source>
</evidence>
<dbReference type="NCBIfam" id="NF010405">
    <property type="entry name" value="PRK13831.1"/>
    <property type="match status" value="1"/>
</dbReference>
<evidence type="ECO:0000256" key="5">
    <source>
        <dbReference type="ARBA" id="ARBA00023136"/>
    </source>
</evidence>
<evidence type="ECO:0000256" key="4">
    <source>
        <dbReference type="ARBA" id="ARBA00022989"/>
    </source>
</evidence>
<evidence type="ECO:0000256" key="6">
    <source>
        <dbReference type="SAM" id="Phobius"/>
    </source>
</evidence>
<dbReference type="Proteomes" id="UP000295043">
    <property type="component" value="Unassembled WGS sequence"/>
</dbReference>
<keyword evidence="4 6" id="KW-1133">Transmembrane helix</keyword>
<comment type="caution">
    <text evidence="7">The sequence shown here is derived from an EMBL/GenBank/DDBJ whole genome shotgun (WGS) entry which is preliminary data.</text>
</comment>
<comment type="subcellular location">
    <subcellularLocation>
        <location evidence="1">Membrane</location>
        <topology evidence="1">Single-pass membrane protein</topology>
    </subcellularLocation>
</comment>
<dbReference type="GO" id="GO:0016020">
    <property type="term" value="C:membrane"/>
    <property type="evidence" value="ECO:0007669"/>
    <property type="project" value="UniProtKB-SubCell"/>
</dbReference>
<dbReference type="InterPro" id="IPR005498">
    <property type="entry name" value="T4SS_VirB10/TraB/TrbI"/>
</dbReference>
<evidence type="ECO:0000256" key="1">
    <source>
        <dbReference type="ARBA" id="ARBA00004167"/>
    </source>
</evidence>
<evidence type="ECO:0000313" key="8">
    <source>
        <dbReference type="Proteomes" id="UP000295043"/>
    </source>
</evidence>
<dbReference type="InterPro" id="IPR042217">
    <property type="entry name" value="T4SS_VirB10/TrbI"/>
</dbReference>
<dbReference type="Pfam" id="PF03743">
    <property type="entry name" value="TrbI"/>
    <property type="match status" value="1"/>
</dbReference>
<name>A0A4R2BMW9_9HYPH</name>
<sequence>MVQSLQLGTSSQADDQKGMRRLNRLPIILAIIIVALFVGVVVIGLSWRGLPFNRNNDLDSASDAPATNFGDQLKRGVTDGIIGDPEQREVFQPTPAVEQKVTKETAVVDRTPIQREERRPRLESEAEWKARLKREQDEQYIREAQRQRMARLQARATALDSPLKVDISDVDKAANTSRETDRQAMTANSASDLYAAAMKSGLLGQNVDPNAQTSKEDFFNQDIKDLGYLPNRVVPQMSAYELKRGSVIPATLITGLNSDLPGRITAQVSQNVYDSATGYRLLIPQGAKLFGRYDSKVSFGQERVLVVWTDLIFPNGATLQIGGMAGTDAEGYGGFKDKVDRHLWRTWSSAALIALIGTGIDMSMPQSSTLATQETASDATRRNFAESFGRVAEQTISKNLNVQPTIQIRPGYKFNVLVDQDIIFPSTYSRN</sequence>
<evidence type="ECO:0000313" key="7">
    <source>
        <dbReference type="EMBL" id="TCN28651.1"/>
    </source>
</evidence>
<keyword evidence="5 6" id="KW-0472">Membrane</keyword>